<evidence type="ECO:0000256" key="2">
    <source>
        <dbReference type="ARBA" id="ARBA00022723"/>
    </source>
</evidence>
<keyword evidence="11" id="KW-0238">DNA-binding</keyword>
<dbReference type="SUPFAM" id="SSF57667">
    <property type="entry name" value="beta-beta-alpha zinc fingers"/>
    <property type="match status" value="1"/>
</dbReference>
<feature type="coiled-coil region" evidence="8">
    <location>
        <begin position="382"/>
        <end position="416"/>
    </location>
</feature>
<dbReference type="PANTHER" id="PTHR24394:SF29">
    <property type="entry name" value="MYONEURIN"/>
    <property type="match status" value="1"/>
</dbReference>
<dbReference type="Proteomes" id="UP000198287">
    <property type="component" value="Unassembled WGS sequence"/>
</dbReference>
<dbReference type="PROSITE" id="PS50157">
    <property type="entry name" value="ZINC_FINGER_C2H2_2"/>
    <property type="match status" value="1"/>
</dbReference>
<proteinExistence type="predicted"/>
<dbReference type="SMART" id="SM00355">
    <property type="entry name" value="ZnF_C2H2"/>
    <property type="match status" value="2"/>
</dbReference>
<keyword evidence="12" id="KW-1185">Reference proteome</keyword>
<evidence type="ECO:0000313" key="12">
    <source>
        <dbReference type="Proteomes" id="UP000198287"/>
    </source>
</evidence>
<feature type="domain" description="C2H2-type" evidence="10">
    <location>
        <begin position="322"/>
        <end position="354"/>
    </location>
</feature>
<comment type="caution">
    <text evidence="11">The sequence shown here is derived from an EMBL/GenBank/DDBJ whole genome shotgun (WGS) entry which is preliminary data.</text>
</comment>
<dbReference type="GO" id="GO:0005634">
    <property type="term" value="C:nucleus"/>
    <property type="evidence" value="ECO:0007669"/>
    <property type="project" value="UniProtKB-SubCell"/>
</dbReference>
<dbReference type="InterPro" id="IPR036236">
    <property type="entry name" value="Znf_C2H2_sf"/>
</dbReference>
<accession>A0A226EID3</accession>
<evidence type="ECO:0000256" key="7">
    <source>
        <dbReference type="PROSITE-ProRule" id="PRU00042"/>
    </source>
</evidence>
<keyword evidence="8" id="KW-0175">Coiled coil</keyword>
<keyword evidence="2" id="KW-0479">Metal-binding</keyword>
<dbReference type="PANTHER" id="PTHR24394">
    <property type="entry name" value="ZINC FINGER PROTEIN"/>
    <property type="match status" value="1"/>
</dbReference>
<dbReference type="EMBL" id="LNIX01000003">
    <property type="protein sequence ID" value="OXA57209.1"/>
    <property type="molecule type" value="Genomic_DNA"/>
</dbReference>
<dbReference type="GO" id="GO:0003677">
    <property type="term" value="F:DNA binding"/>
    <property type="evidence" value="ECO:0007669"/>
    <property type="project" value="UniProtKB-KW"/>
</dbReference>
<feature type="compositionally biased region" description="Polar residues" evidence="9">
    <location>
        <begin position="446"/>
        <end position="466"/>
    </location>
</feature>
<reference evidence="11 12" key="1">
    <citation type="submission" date="2015-12" db="EMBL/GenBank/DDBJ databases">
        <title>The genome of Folsomia candida.</title>
        <authorList>
            <person name="Faddeeva A."/>
            <person name="Derks M.F."/>
            <person name="Anvar Y."/>
            <person name="Smit S."/>
            <person name="Van Straalen N."/>
            <person name="Roelofs D."/>
        </authorList>
    </citation>
    <scope>NUCLEOTIDE SEQUENCE [LARGE SCALE GENOMIC DNA]</scope>
    <source>
        <strain evidence="11 12">VU population</strain>
        <tissue evidence="11">Whole body</tissue>
    </source>
</reference>
<evidence type="ECO:0000256" key="6">
    <source>
        <dbReference type="ARBA" id="ARBA00023242"/>
    </source>
</evidence>
<name>A0A226EID3_FOLCA</name>
<dbReference type="GO" id="GO:0000981">
    <property type="term" value="F:DNA-binding transcription factor activity, RNA polymerase II-specific"/>
    <property type="evidence" value="ECO:0007669"/>
    <property type="project" value="TreeGrafter"/>
</dbReference>
<dbReference type="InterPro" id="IPR013087">
    <property type="entry name" value="Znf_C2H2_type"/>
</dbReference>
<gene>
    <name evidence="11" type="ORF">Fcan01_07302</name>
</gene>
<evidence type="ECO:0000256" key="4">
    <source>
        <dbReference type="ARBA" id="ARBA00022771"/>
    </source>
</evidence>
<evidence type="ECO:0000256" key="1">
    <source>
        <dbReference type="ARBA" id="ARBA00004123"/>
    </source>
</evidence>
<evidence type="ECO:0000313" key="11">
    <source>
        <dbReference type="EMBL" id="OXA57209.1"/>
    </source>
</evidence>
<dbReference type="Gene3D" id="3.30.160.60">
    <property type="entry name" value="Classic Zinc Finger"/>
    <property type="match status" value="1"/>
</dbReference>
<feature type="region of interest" description="Disordered" evidence="9">
    <location>
        <begin position="424"/>
        <end position="466"/>
    </location>
</feature>
<evidence type="ECO:0000256" key="8">
    <source>
        <dbReference type="SAM" id="Coils"/>
    </source>
</evidence>
<evidence type="ECO:0000259" key="10">
    <source>
        <dbReference type="PROSITE" id="PS50157"/>
    </source>
</evidence>
<dbReference type="OrthoDB" id="654211at2759"/>
<dbReference type="AlphaFoldDB" id="A0A226EID3"/>
<dbReference type="GO" id="GO:0008270">
    <property type="term" value="F:zinc ion binding"/>
    <property type="evidence" value="ECO:0007669"/>
    <property type="project" value="UniProtKB-KW"/>
</dbReference>
<keyword evidence="4 7" id="KW-0863">Zinc-finger</keyword>
<evidence type="ECO:0000256" key="3">
    <source>
        <dbReference type="ARBA" id="ARBA00022737"/>
    </source>
</evidence>
<keyword evidence="3" id="KW-0677">Repeat</keyword>
<evidence type="ECO:0000256" key="9">
    <source>
        <dbReference type="SAM" id="MobiDB-lite"/>
    </source>
</evidence>
<organism evidence="11 12">
    <name type="scientific">Folsomia candida</name>
    <name type="common">Springtail</name>
    <dbReference type="NCBI Taxonomy" id="158441"/>
    <lineage>
        <taxon>Eukaryota</taxon>
        <taxon>Metazoa</taxon>
        <taxon>Ecdysozoa</taxon>
        <taxon>Arthropoda</taxon>
        <taxon>Hexapoda</taxon>
        <taxon>Collembola</taxon>
        <taxon>Entomobryomorpha</taxon>
        <taxon>Isotomoidea</taxon>
        <taxon>Isotomidae</taxon>
        <taxon>Proisotominae</taxon>
        <taxon>Folsomia</taxon>
    </lineage>
</organism>
<keyword evidence="5" id="KW-0862">Zinc</keyword>
<protein>
    <submittedName>
        <fullName evidence="11">DNA-binding protein Ikaros</fullName>
    </submittedName>
</protein>
<evidence type="ECO:0000256" key="5">
    <source>
        <dbReference type="ARBA" id="ARBA00022833"/>
    </source>
</evidence>
<comment type="subcellular location">
    <subcellularLocation>
        <location evidence="1">Nucleus</location>
    </subcellularLocation>
</comment>
<sequence>MSFSELEEVIELKFGEIKKYVRSIGIRLERVGTDASSEELPKLDRLVDKAKKLVLDTNMSMRKIELDSRDESIKRRKKLAKELGELLVKFRESMWSVIKKKHNLMSAESDQPPRRKLNLSDIPDGTAIYMIEKIDGCYTASANQKDELLEMKGVEPNRVLLQLYRDALFRPRELIYGESSLRDKFLWAKLISDKWEITLYADKIEVIDPLLFGASFKSATALKSYTRDYKEAKCSMKPKTVKKLFSPHWDMINSAINSATDGVLDIVGKEDEVCLAIGEPEKKKRKSRGTVGKLGCDLCDYRCDYPSDMNKHKLSHNDERLFVCESCDKGFTQNSTLLQHVKNGCTIAGKGRKTGFKQIEQIRQGVVPSSAPTRGSPANAEVDELRKENATLKTSLKQKNETIIFLTLKVAELEKKLAKRNPLLNVQNTNPVQPRIPFSQKRAHSQTDNNTKYNKKSSTSNENSHQ</sequence>
<keyword evidence="6" id="KW-0539">Nucleus</keyword>